<dbReference type="Proteomes" id="UP001283361">
    <property type="component" value="Unassembled WGS sequence"/>
</dbReference>
<evidence type="ECO:0000313" key="2">
    <source>
        <dbReference type="Proteomes" id="UP001283361"/>
    </source>
</evidence>
<reference evidence="1" key="1">
    <citation type="journal article" date="2023" name="G3 (Bethesda)">
        <title>A reference genome for the long-term kleptoplast-retaining sea slug Elysia crispata morphotype clarki.</title>
        <authorList>
            <person name="Eastman K.E."/>
            <person name="Pendleton A.L."/>
            <person name="Shaikh M.A."/>
            <person name="Suttiyut T."/>
            <person name="Ogas R."/>
            <person name="Tomko P."/>
            <person name="Gavelis G."/>
            <person name="Widhalm J.R."/>
            <person name="Wisecaver J.H."/>
        </authorList>
    </citation>
    <scope>NUCLEOTIDE SEQUENCE</scope>
    <source>
        <strain evidence="1">ECLA1</strain>
    </source>
</reference>
<dbReference type="EMBL" id="JAWDGP010001677">
    <property type="protein sequence ID" value="KAK3789401.1"/>
    <property type="molecule type" value="Genomic_DNA"/>
</dbReference>
<evidence type="ECO:0000313" key="1">
    <source>
        <dbReference type="EMBL" id="KAK3789401.1"/>
    </source>
</evidence>
<accession>A0AAE1ALK7</accession>
<proteinExistence type="predicted"/>
<name>A0AAE1ALK7_9GAST</name>
<protein>
    <submittedName>
        <fullName evidence="1">Uncharacterized protein</fullName>
    </submittedName>
</protein>
<organism evidence="1 2">
    <name type="scientific">Elysia crispata</name>
    <name type="common">lettuce slug</name>
    <dbReference type="NCBI Taxonomy" id="231223"/>
    <lineage>
        <taxon>Eukaryota</taxon>
        <taxon>Metazoa</taxon>
        <taxon>Spiralia</taxon>
        <taxon>Lophotrochozoa</taxon>
        <taxon>Mollusca</taxon>
        <taxon>Gastropoda</taxon>
        <taxon>Heterobranchia</taxon>
        <taxon>Euthyneura</taxon>
        <taxon>Panpulmonata</taxon>
        <taxon>Sacoglossa</taxon>
        <taxon>Placobranchoidea</taxon>
        <taxon>Plakobranchidae</taxon>
        <taxon>Elysia</taxon>
    </lineage>
</organism>
<comment type="caution">
    <text evidence="1">The sequence shown here is derived from an EMBL/GenBank/DDBJ whole genome shotgun (WGS) entry which is preliminary data.</text>
</comment>
<dbReference type="AlphaFoldDB" id="A0AAE1ALK7"/>
<keyword evidence="2" id="KW-1185">Reference proteome</keyword>
<sequence>MPRPPATPKPLTHLQFHLDIARSLIKGSSRKRSYREVTAAAGWTVQGTSVEHHRVHLAGRKRQCYQCRQRDVHTASSKRPETSFGCIL</sequence>
<gene>
    <name evidence="1" type="ORF">RRG08_005549</name>
</gene>